<dbReference type="PANTHER" id="PTHR33931">
    <property type="entry name" value="HOLIN-LIKE PROTEIN CIDA-RELATED"/>
    <property type="match status" value="1"/>
</dbReference>
<dbReference type="Pfam" id="PF03788">
    <property type="entry name" value="LrgA"/>
    <property type="match status" value="1"/>
</dbReference>
<proteinExistence type="predicted"/>
<dbReference type="Proteomes" id="UP000297725">
    <property type="component" value="Unassembled WGS sequence"/>
</dbReference>
<dbReference type="EMBL" id="SRHU01000023">
    <property type="protein sequence ID" value="TFZ40825.1"/>
    <property type="molecule type" value="Genomic_DNA"/>
</dbReference>
<evidence type="ECO:0000256" key="3">
    <source>
        <dbReference type="ARBA" id="ARBA00022692"/>
    </source>
</evidence>
<evidence type="ECO:0000256" key="1">
    <source>
        <dbReference type="ARBA" id="ARBA00004651"/>
    </source>
</evidence>
<keyword evidence="4 6" id="KW-1133">Transmembrane helix</keyword>
<evidence type="ECO:0000256" key="2">
    <source>
        <dbReference type="ARBA" id="ARBA00022475"/>
    </source>
</evidence>
<keyword evidence="2" id="KW-1003">Cell membrane</keyword>
<evidence type="ECO:0000256" key="5">
    <source>
        <dbReference type="ARBA" id="ARBA00023136"/>
    </source>
</evidence>
<evidence type="ECO:0000313" key="9">
    <source>
        <dbReference type="Proteomes" id="UP000296883"/>
    </source>
</evidence>
<accession>A0AAJ5EDX5</accession>
<keyword evidence="3 6" id="KW-0812">Transmembrane</keyword>
<dbReference type="InterPro" id="IPR005538">
    <property type="entry name" value="LrgA/CidA"/>
</dbReference>
<dbReference type="PANTHER" id="PTHR33931:SF2">
    <property type="entry name" value="HOLIN-LIKE PROTEIN CIDA"/>
    <property type="match status" value="1"/>
</dbReference>
<keyword evidence="9" id="KW-1185">Reference proteome</keyword>
<dbReference type="RefSeq" id="WP_135254431.1">
    <property type="nucleotide sequence ID" value="NZ_CP038865.1"/>
</dbReference>
<dbReference type="GO" id="GO:0005886">
    <property type="term" value="C:plasma membrane"/>
    <property type="evidence" value="ECO:0007669"/>
    <property type="project" value="UniProtKB-SubCell"/>
</dbReference>
<dbReference type="EMBL" id="CP038865">
    <property type="protein sequence ID" value="QCA29197.1"/>
    <property type="molecule type" value="Genomic_DNA"/>
</dbReference>
<feature type="transmembrane region" description="Helical" evidence="6">
    <location>
        <begin position="59"/>
        <end position="78"/>
    </location>
</feature>
<organism evidence="8 10">
    <name type="scientific">Vagococcus xieshaowenii</name>
    <dbReference type="NCBI Taxonomy" id="2562451"/>
    <lineage>
        <taxon>Bacteria</taxon>
        <taxon>Bacillati</taxon>
        <taxon>Bacillota</taxon>
        <taxon>Bacilli</taxon>
        <taxon>Lactobacillales</taxon>
        <taxon>Enterococcaceae</taxon>
        <taxon>Vagococcus</taxon>
    </lineage>
</organism>
<comment type="subcellular location">
    <subcellularLocation>
        <location evidence="1">Cell membrane</location>
        <topology evidence="1">Multi-pass membrane protein</topology>
    </subcellularLocation>
</comment>
<dbReference type="AlphaFoldDB" id="A0AAJ5EDX5"/>
<sequence>MKILQQLLIILGFTFVGKVLQVVLHLPIPGSVIGMVLLFISLTRGWVKECHIALVSDYLLEILSVLFIPAGVGLMMYFDLVKNNLVSLAIILFVSFVFSLIVVGKTAQFVKKRKDNLVKTSKEEVISD</sequence>
<evidence type="ECO:0000313" key="8">
    <source>
        <dbReference type="EMBL" id="TFZ40825.1"/>
    </source>
</evidence>
<reference evidence="8 10" key="1">
    <citation type="submission" date="2019-03" db="EMBL/GenBank/DDBJ databases">
        <title>Vagococcus sp. was isolated fron gut of Carduelis flavirostris.</title>
        <authorList>
            <person name="Ge Y."/>
        </authorList>
    </citation>
    <scope>NUCLEOTIDE SEQUENCE [LARGE SCALE GENOMIC DNA]</scope>
    <source>
        <strain evidence="8 10">CF-210</strain>
    </source>
</reference>
<evidence type="ECO:0000256" key="6">
    <source>
        <dbReference type="SAM" id="Phobius"/>
    </source>
</evidence>
<feature type="transmembrane region" description="Helical" evidence="6">
    <location>
        <begin position="30"/>
        <end position="47"/>
    </location>
</feature>
<feature type="transmembrane region" description="Helical" evidence="6">
    <location>
        <begin position="84"/>
        <end position="104"/>
    </location>
</feature>
<name>A0AAJ5EDX5_9ENTE</name>
<keyword evidence="5 6" id="KW-0472">Membrane</keyword>
<gene>
    <name evidence="8" type="ORF">E4031_05435</name>
    <name evidence="7" type="ORF">E4Z98_07655</name>
</gene>
<evidence type="ECO:0000313" key="7">
    <source>
        <dbReference type="EMBL" id="QCA29197.1"/>
    </source>
</evidence>
<reference evidence="7 9" key="2">
    <citation type="journal article" date="2020" name="Int. J. Syst. Evol. Microbiol.">
        <title>Vagococcus xieshaowenii sp. nov., isolated from snow finch (Montifringilla taczanowskii) cloacal content.</title>
        <authorList>
            <person name="Ge Y."/>
            <person name="Yang J."/>
            <person name="Lai X.H."/>
            <person name="Zhang G."/>
            <person name="Jin D."/>
            <person name="Lu S."/>
            <person name="Wang B."/>
            <person name="Huang Y."/>
            <person name="Huang Y."/>
            <person name="Ren Z."/>
            <person name="Zhang X."/>
            <person name="Xu J."/>
        </authorList>
    </citation>
    <scope>NUCLEOTIDE SEQUENCE [LARGE SCALE GENOMIC DNA]</scope>
    <source>
        <strain evidence="9">personal::cf-49</strain>
        <strain evidence="7">Personal::cf-49</strain>
    </source>
</reference>
<protein>
    <submittedName>
        <fullName evidence="8">CidA/LrgA family protein</fullName>
    </submittedName>
</protein>
<evidence type="ECO:0000313" key="10">
    <source>
        <dbReference type="Proteomes" id="UP000297725"/>
    </source>
</evidence>
<evidence type="ECO:0000256" key="4">
    <source>
        <dbReference type="ARBA" id="ARBA00022989"/>
    </source>
</evidence>
<feature type="transmembrane region" description="Helical" evidence="6">
    <location>
        <begin position="7"/>
        <end position="24"/>
    </location>
</feature>
<dbReference type="Proteomes" id="UP000296883">
    <property type="component" value="Chromosome"/>
</dbReference>